<dbReference type="Proteomes" id="UP000092993">
    <property type="component" value="Unassembled WGS sequence"/>
</dbReference>
<protein>
    <submittedName>
        <fullName evidence="1">Uncharacterized protein</fullName>
    </submittedName>
</protein>
<accession>A0A1C7LN22</accession>
<sequence>MLLAAPRQKWQVGNISAACCDPPGGSVQNRDSLATPESGLNTSFFLQNLRSCLGFKISALSYGAQTCNKITCYLTSTPLFPHWSVASAHPAPRETIYPHATIPMSAFTWEDYYVVVLSGKNAEVYEYVPASAAALVHRFRFLLRHASRTPVLFATSSHHPFRGHLPIRPTAPMDNPTWRDYFVIFQGENAEGNSWEIRVTENGQGYHYDNRNGSSYDSFPDGSSCFSVPGYCRHVSPTARSRTLPLSDSCMSRGTRIRCLRSKLQPLGNTSSVYRFQLHHLSGGSHEYSSTLTDAFYADYFSGPGLCIRSGIHVSGGNRPRVYMDALDLKDRSQMGDAELMLRRELPGSHEPRRQASKVLSVSRRVGNSYCAAFVAVMEAIKFKQF</sequence>
<dbReference type="OrthoDB" id="5415522at2759"/>
<evidence type="ECO:0000313" key="1">
    <source>
        <dbReference type="EMBL" id="OBZ66143.1"/>
    </source>
</evidence>
<gene>
    <name evidence="1" type="ORF">A0H81_13711</name>
</gene>
<dbReference type="EMBL" id="LUGG01000032">
    <property type="protein sequence ID" value="OBZ66143.1"/>
    <property type="molecule type" value="Genomic_DNA"/>
</dbReference>
<keyword evidence="2" id="KW-1185">Reference proteome</keyword>
<comment type="caution">
    <text evidence="1">The sequence shown here is derived from an EMBL/GenBank/DDBJ whole genome shotgun (WGS) entry which is preliminary data.</text>
</comment>
<proteinExistence type="predicted"/>
<evidence type="ECO:0000313" key="2">
    <source>
        <dbReference type="Proteomes" id="UP000092993"/>
    </source>
</evidence>
<dbReference type="AlphaFoldDB" id="A0A1C7LN22"/>
<organism evidence="1 2">
    <name type="scientific">Grifola frondosa</name>
    <name type="common">Maitake</name>
    <name type="synonym">Polyporus frondosus</name>
    <dbReference type="NCBI Taxonomy" id="5627"/>
    <lineage>
        <taxon>Eukaryota</taxon>
        <taxon>Fungi</taxon>
        <taxon>Dikarya</taxon>
        <taxon>Basidiomycota</taxon>
        <taxon>Agaricomycotina</taxon>
        <taxon>Agaricomycetes</taxon>
        <taxon>Polyporales</taxon>
        <taxon>Grifolaceae</taxon>
        <taxon>Grifola</taxon>
    </lineage>
</organism>
<name>A0A1C7LN22_GRIFR</name>
<reference evidence="1 2" key="1">
    <citation type="submission" date="2016-03" db="EMBL/GenBank/DDBJ databases">
        <title>Whole genome sequencing of Grifola frondosa 9006-11.</title>
        <authorList>
            <person name="Min B."/>
            <person name="Park H."/>
            <person name="Kim J.-G."/>
            <person name="Cho H."/>
            <person name="Oh Y.-L."/>
            <person name="Kong W.-S."/>
            <person name="Choi I.-G."/>
        </authorList>
    </citation>
    <scope>NUCLEOTIDE SEQUENCE [LARGE SCALE GENOMIC DNA]</scope>
    <source>
        <strain evidence="1 2">9006-11</strain>
    </source>
</reference>